<dbReference type="InterPro" id="IPR050438">
    <property type="entry name" value="LMW_PTPase"/>
</dbReference>
<protein>
    <recommendedName>
        <fullName evidence="5">Phosphotyrosine protein phosphatase I domain-containing protein</fullName>
    </recommendedName>
</protein>
<evidence type="ECO:0000256" key="2">
    <source>
        <dbReference type="ARBA" id="ARBA00022801"/>
    </source>
</evidence>
<evidence type="ECO:0000256" key="4">
    <source>
        <dbReference type="PIRSR" id="PIRSR617867-1"/>
    </source>
</evidence>
<dbReference type="RefSeq" id="WP_087455937.1">
    <property type="nucleotide sequence ID" value="NZ_CP021434.1"/>
</dbReference>
<dbReference type="EMBL" id="CP021434">
    <property type="protein sequence ID" value="ARU60545.1"/>
    <property type="molecule type" value="Genomic_DNA"/>
</dbReference>
<evidence type="ECO:0000259" key="5">
    <source>
        <dbReference type="SMART" id="SM00226"/>
    </source>
</evidence>
<evidence type="ECO:0000313" key="7">
    <source>
        <dbReference type="Proteomes" id="UP000195437"/>
    </source>
</evidence>
<dbReference type="Gene3D" id="3.40.50.2300">
    <property type="match status" value="1"/>
</dbReference>
<dbReference type="AlphaFoldDB" id="A0A1Y0ILX7"/>
<proteinExistence type="inferred from homology"/>
<dbReference type="CDD" id="cd16344">
    <property type="entry name" value="LMWPAP"/>
    <property type="match status" value="1"/>
</dbReference>
<dbReference type="InterPro" id="IPR017867">
    <property type="entry name" value="Tyr_phospatase_low_mol_wt"/>
</dbReference>
<evidence type="ECO:0000313" key="6">
    <source>
        <dbReference type="EMBL" id="ARU60545.1"/>
    </source>
</evidence>
<dbReference type="SMART" id="SM00226">
    <property type="entry name" value="LMWPc"/>
    <property type="match status" value="1"/>
</dbReference>
<dbReference type="SUPFAM" id="SSF52788">
    <property type="entry name" value="Phosphotyrosine protein phosphatases I"/>
    <property type="match status" value="1"/>
</dbReference>
<reference evidence="7" key="1">
    <citation type="submission" date="2017-05" db="EMBL/GenBank/DDBJ databases">
        <authorList>
            <person name="Sung H."/>
        </authorList>
    </citation>
    <scope>NUCLEOTIDE SEQUENCE [LARGE SCALE GENOMIC DNA]</scope>
    <source>
        <strain evidence="7">AR23208</strain>
    </source>
</reference>
<feature type="active site" description="Nucleophile" evidence="4">
    <location>
        <position position="13"/>
    </location>
</feature>
<dbReference type="PANTHER" id="PTHR11717:SF31">
    <property type="entry name" value="LOW MOLECULAR WEIGHT PROTEIN-TYROSINE-PHOSPHATASE ETP-RELATED"/>
    <property type="match status" value="1"/>
</dbReference>
<dbReference type="GO" id="GO:0004725">
    <property type="term" value="F:protein tyrosine phosphatase activity"/>
    <property type="evidence" value="ECO:0007669"/>
    <property type="project" value="InterPro"/>
</dbReference>
<evidence type="ECO:0000256" key="3">
    <source>
        <dbReference type="ARBA" id="ARBA00022912"/>
    </source>
</evidence>
<keyword evidence="2" id="KW-0378">Hydrolase</keyword>
<dbReference type="InterPro" id="IPR036196">
    <property type="entry name" value="Ptyr_pPase_sf"/>
</dbReference>
<feature type="domain" description="Phosphotyrosine protein phosphatase I" evidence="5">
    <location>
        <begin position="1"/>
        <end position="136"/>
    </location>
</feature>
<evidence type="ECO:0000256" key="1">
    <source>
        <dbReference type="ARBA" id="ARBA00011063"/>
    </source>
</evidence>
<dbReference type="OrthoDB" id="9784339at2"/>
<dbReference type="KEGG" id="tum:CBW65_05230"/>
<accession>A0A1Y0ILX7</accession>
<dbReference type="PRINTS" id="PR00719">
    <property type="entry name" value="LMWPTPASE"/>
</dbReference>
<dbReference type="Pfam" id="PF01451">
    <property type="entry name" value="LMWPc"/>
    <property type="match status" value="1"/>
</dbReference>
<sequence length="228" mass="24623">MKLLFVCTGNTCRSAMAEPLMRRRLEAAGLGDQVEVRSAGVAAMPGSPASQGAANVLNAKGMDGAGHMASLLDRELVSWADLILTMGESHKRAIVEKHFNALDKTFTLKEFVDDDPANMAILDQMAEVQEAAQMKQGHFLQDHADEVEALQARYGAGDASAADDLEKLQARLEASVEAESKQMVELMGKLPSYDIADPYGGAQSVYDATAEEIEGLLEKLVVRLKEEL</sequence>
<keyword evidence="3" id="KW-0904">Protein phosphatase</keyword>
<dbReference type="PANTHER" id="PTHR11717">
    <property type="entry name" value="LOW MOLECULAR WEIGHT PROTEIN TYROSINE PHOSPHATASE"/>
    <property type="match status" value="1"/>
</dbReference>
<organism evidence="6 7">
    <name type="scientific">Tumebacillus avium</name>
    <dbReference type="NCBI Taxonomy" id="1903704"/>
    <lineage>
        <taxon>Bacteria</taxon>
        <taxon>Bacillati</taxon>
        <taxon>Bacillota</taxon>
        <taxon>Bacilli</taxon>
        <taxon>Bacillales</taxon>
        <taxon>Alicyclobacillaceae</taxon>
        <taxon>Tumebacillus</taxon>
    </lineage>
</organism>
<gene>
    <name evidence="6" type="ORF">CBW65_05230</name>
</gene>
<name>A0A1Y0ILX7_9BACL</name>
<dbReference type="InterPro" id="IPR023485">
    <property type="entry name" value="Ptyr_pPase"/>
</dbReference>
<dbReference type="Proteomes" id="UP000195437">
    <property type="component" value="Chromosome"/>
</dbReference>
<comment type="similarity">
    <text evidence="1">Belongs to the low molecular weight phosphotyrosine protein phosphatase family.</text>
</comment>
<feature type="active site" description="Nucleophile" evidence="4">
    <location>
        <position position="7"/>
    </location>
</feature>
<keyword evidence="7" id="KW-1185">Reference proteome</keyword>